<gene>
    <name evidence="2" type="ORF">PUT78_22405</name>
</gene>
<evidence type="ECO:0000313" key="2">
    <source>
        <dbReference type="EMBL" id="MDD7973801.1"/>
    </source>
</evidence>
<dbReference type="Pfam" id="PF22178">
    <property type="entry name" value="Gp5_trimer_C"/>
    <property type="match status" value="1"/>
</dbReference>
<dbReference type="InterPro" id="IPR037026">
    <property type="entry name" value="Vgr_OB-fold_dom_sf"/>
</dbReference>
<keyword evidence="3" id="KW-1185">Reference proteome</keyword>
<organism evidence="2 3">
    <name type="scientific">Roseinatronobacter alkalisoli</name>
    <dbReference type="NCBI Taxonomy" id="3028235"/>
    <lineage>
        <taxon>Bacteria</taxon>
        <taxon>Pseudomonadati</taxon>
        <taxon>Pseudomonadota</taxon>
        <taxon>Alphaproteobacteria</taxon>
        <taxon>Rhodobacterales</taxon>
        <taxon>Paracoccaceae</taxon>
        <taxon>Roseinatronobacter</taxon>
    </lineage>
</organism>
<protein>
    <recommendedName>
        <fullName evidence="1">Gp5/Type VI secretion system Vgr C-terminal trimerisation domain-containing protein</fullName>
    </recommendedName>
</protein>
<dbReference type="RefSeq" id="WP_274354461.1">
    <property type="nucleotide sequence ID" value="NZ_JAQZSM010000060.1"/>
</dbReference>
<dbReference type="InterPro" id="IPR054030">
    <property type="entry name" value="Gp5_Vgr_C"/>
</dbReference>
<comment type="caution">
    <text evidence="2">The sequence shown here is derived from an EMBL/GenBank/DDBJ whole genome shotgun (WGS) entry which is preliminary data.</text>
</comment>
<name>A0ABT5THG0_9RHOB</name>
<evidence type="ECO:0000259" key="1">
    <source>
        <dbReference type="Pfam" id="PF22178"/>
    </source>
</evidence>
<reference evidence="2" key="1">
    <citation type="submission" date="2023-02" db="EMBL/GenBank/DDBJ databases">
        <title>Description of Roseinatronobacter alkalisoli sp. nov., an alkaliphilic bacerium isolated from soda soil.</title>
        <authorList>
            <person name="Wei W."/>
        </authorList>
    </citation>
    <scope>NUCLEOTIDE SEQUENCE</scope>
    <source>
        <strain evidence="2">HJB301</strain>
    </source>
</reference>
<accession>A0ABT5THG0</accession>
<proteinExistence type="predicted"/>
<sequence length="304" mass="33750">MTPKRHACQWKKSLSPVKINARFWGGMEVVVEFLDGDPDQPLVTGCVYNGRSKVPYELRKHKTRSTFRTDTHKGAGFNELRFEDEAGREEIYVHAQKDRNEKILHNHTERIDNNWIKSVGHNSAAEITNNRDEVVGGNVTLSVGAQYIGDIVGSASLTDWQGIPRVAVEYGEKERAPVGAGNMSVRIQGSYSQQTEQNVSNWTGGIWTQYVAKSMSVDVGAHLDVSVKGNHVESAGEKHIIEAEQKLELVCGRARLVMHPDGRVDFSGTTLHTSFNDKILIFTKSMKTVAKGTYTVIADKIGLN</sequence>
<dbReference type="Proteomes" id="UP001431784">
    <property type="component" value="Unassembled WGS sequence"/>
</dbReference>
<dbReference type="Gene3D" id="2.40.50.230">
    <property type="entry name" value="Gp5 N-terminal domain"/>
    <property type="match status" value="1"/>
</dbReference>
<feature type="domain" description="Gp5/Type VI secretion system Vgr C-terminal trimerisation" evidence="1">
    <location>
        <begin position="65"/>
        <end position="153"/>
    </location>
</feature>
<evidence type="ECO:0000313" key="3">
    <source>
        <dbReference type="Proteomes" id="UP001431784"/>
    </source>
</evidence>
<dbReference type="EMBL" id="JAQZSM010000060">
    <property type="protein sequence ID" value="MDD7973801.1"/>
    <property type="molecule type" value="Genomic_DNA"/>
</dbReference>
<dbReference type="SUPFAM" id="SSF69349">
    <property type="entry name" value="Phage fibre proteins"/>
    <property type="match status" value="1"/>
</dbReference>